<protein>
    <submittedName>
        <fullName evidence="1">DUF1501 domain-containing protein</fullName>
    </submittedName>
</protein>
<name>A0ABP8MLG3_9BACT</name>
<evidence type="ECO:0000313" key="1">
    <source>
        <dbReference type="EMBL" id="GAA4452239.1"/>
    </source>
</evidence>
<gene>
    <name evidence="1" type="ORF">GCM10023156_21280</name>
</gene>
<organism evidence="1 2">
    <name type="scientific">Novipirellula rosea</name>
    <dbReference type="NCBI Taxonomy" id="1031540"/>
    <lineage>
        <taxon>Bacteria</taxon>
        <taxon>Pseudomonadati</taxon>
        <taxon>Planctomycetota</taxon>
        <taxon>Planctomycetia</taxon>
        <taxon>Pirellulales</taxon>
        <taxon>Pirellulaceae</taxon>
        <taxon>Novipirellula</taxon>
    </lineage>
</organism>
<dbReference type="PANTHER" id="PTHR43737">
    <property type="entry name" value="BLL7424 PROTEIN"/>
    <property type="match status" value="1"/>
</dbReference>
<keyword evidence="2" id="KW-1185">Reference proteome</keyword>
<reference evidence="2" key="1">
    <citation type="journal article" date="2019" name="Int. J. Syst. Evol. Microbiol.">
        <title>The Global Catalogue of Microorganisms (GCM) 10K type strain sequencing project: providing services to taxonomists for standard genome sequencing and annotation.</title>
        <authorList>
            <consortium name="The Broad Institute Genomics Platform"/>
            <consortium name="The Broad Institute Genome Sequencing Center for Infectious Disease"/>
            <person name="Wu L."/>
            <person name="Ma J."/>
        </authorList>
    </citation>
    <scope>NUCLEOTIDE SEQUENCE [LARGE SCALE GENOMIC DNA]</scope>
    <source>
        <strain evidence="2">JCM 17759</strain>
    </source>
</reference>
<dbReference type="PANTHER" id="PTHR43737:SF1">
    <property type="entry name" value="DUF1501 DOMAIN-CONTAINING PROTEIN"/>
    <property type="match status" value="1"/>
</dbReference>
<dbReference type="Gene3D" id="3.40.720.10">
    <property type="entry name" value="Alkaline Phosphatase, subunit A"/>
    <property type="match status" value="1"/>
</dbReference>
<sequence length="478" mass="52567">MSIESKPNDSCCQNGARAHRRDWIKGSIGLGGIAMAEMMSSKSVAAATSLADSDAALPHFPPRAKRVIFLFMHGGPSHVDTFDYKPQLAKHDGKPLPFDKPRIQFAKTGNLLKSPWKFRQYGQSGAWVSDLFPHVAKHVDDLTFVKSMHGSNEAHGGAMLKVHTGSDTFVRPSMGSWISYGLGSENENLPSFITINPTLGHGGVRNFGSAFLPPIHQATRIGSTRAPMKNARIENLASATATSPKLQQLQLDLLHKLDAAKAGSAGLDAQLAARLESFELAFRMQMETPTLMDLSQETATTFAEYGIDGGPTDNFGRQCLLARRLSESGVRFVQVTHNYWDQHSKLKEKHTELAGEVDQPIAALLADLKRRGLLEDTLVIWGAEFGRTPTAQGNNGRDHNPHAFTYWMAGGGVKRGFSYGQSDEFGFYAAEQKVHIHDFHATLLHLLGIDHERLTYRYGGRDFRLTDVEGTVISELFA</sequence>
<dbReference type="Pfam" id="PF07394">
    <property type="entry name" value="DUF1501"/>
    <property type="match status" value="1"/>
</dbReference>
<dbReference type="InterPro" id="IPR017850">
    <property type="entry name" value="Alkaline_phosphatase_core_sf"/>
</dbReference>
<dbReference type="InterPro" id="IPR010869">
    <property type="entry name" value="DUF1501"/>
</dbReference>
<accession>A0ABP8MLG3</accession>
<dbReference type="RefSeq" id="WP_345321821.1">
    <property type="nucleotide sequence ID" value="NZ_BAABGA010000029.1"/>
</dbReference>
<proteinExistence type="predicted"/>
<comment type="caution">
    <text evidence="1">The sequence shown here is derived from an EMBL/GenBank/DDBJ whole genome shotgun (WGS) entry which is preliminary data.</text>
</comment>
<evidence type="ECO:0000313" key="2">
    <source>
        <dbReference type="Proteomes" id="UP001500840"/>
    </source>
</evidence>
<dbReference type="Proteomes" id="UP001500840">
    <property type="component" value="Unassembled WGS sequence"/>
</dbReference>
<dbReference type="EMBL" id="BAABGA010000029">
    <property type="protein sequence ID" value="GAA4452239.1"/>
    <property type="molecule type" value="Genomic_DNA"/>
</dbReference>
<dbReference type="SUPFAM" id="SSF53649">
    <property type="entry name" value="Alkaline phosphatase-like"/>
    <property type="match status" value="1"/>
</dbReference>